<comment type="caution">
    <text evidence="2">The sequence shown here is derived from an EMBL/GenBank/DDBJ whole genome shotgun (WGS) entry which is preliminary data.</text>
</comment>
<keyword evidence="3" id="KW-1185">Reference proteome</keyword>
<sequence>MRRNFLKKGDGSTVGAEVLEGEETCTHNGTALAFIGAKVYCHACKTVGLIAPQGPRWPDFMMEKEQALEGDVCICKCQPPPIMIASQNDSFQSFEHHELAALGFGESSNPLRTALSATRHFNACSSYDEQAHLVSAALEGIPYYIETEDGRTFSGRVPANGLLPRIDTQGEEPYTVLWGDEALAKQTEAQA</sequence>
<reference evidence="1 3" key="2">
    <citation type="submission" date="2023-07" db="EMBL/GenBank/DDBJ databases">
        <authorList>
            <person name="Peeters C."/>
        </authorList>
    </citation>
    <scope>NUCLEOTIDE SEQUENCE [LARGE SCALE GENOMIC DNA]</scope>
    <source>
        <strain evidence="1 3">R-38712</strain>
    </source>
</reference>
<reference evidence="2" key="1">
    <citation type="submission" date="2018-06" db="EMBL/GenBank/DDBJ databases">
        <authorList>
            <person name="O'Rourke A."/>
        </authorList>
    </citation>
    <scope>NUCLEOTIDE SEQUENCE</scope>
    <source>
        <strain evidence="2">132550021-3</strain>
    </source>
</reference>
<dbReference type="EMBL" id="QGBI01000010">
    <property type="protein sequence ID" value="MBX3890639.1"/>
    <property type="molecule type" value="Genomic_DNA"/>
</dbReference>
<evidence type="ECO:0000313" key="4">
    <source>
        <dbReference type="Proteomes" id="UP001199322"/>
    </source>
</evidence>
<dbReference type="AlphaFoldDB" id="A0A2P4RG96"/>
<dbReference type="Pfam" id="PF05488">
    <property type="entry name" value="PAAR_motif"/>
    <property type="match status" value="1"/>
</dbReference>
<evidence type="ECO:0000313" key="3">
    <source>
        <dbReference type="Proteomes" id="UP001189303"/>
    </source>
</evidence>
<evidence type="ECO:0000313" key="2">
    <source>
        <dbReference type="EMBL" id="MBX3890639.1"/>
    </source>
</evidence>
<dbReference type="Proteomes" id="UP001189303">
    <property type="component" value="Unassembled WGS sequence"/>
</dbReference>
<evidence type="ECO:0000313" key="1">
    <source>
        <dbReference type="EMBL" id="CAJ0725222.1"/>
    </source>
</evidence>
<dbReference type="CDD" id="cd14744">
    <property type="entry name" value="PAAR_CT_2"/>
    <property type="match status" value="1"/>
</dbReference>
<name>A0A2P4RG96_RALPI</name>
<dbReference type="InterPro" id="IPR008727">
    <property type="entry name" value="PAAR_motif"/>
</dbReference>
<gene>
    <name evidence="2" type="ORF">DEE74_12275</name>
    <name evidence="1" type="ORF">R38712_02633</name>
</gene>
<protein>
    <submittedName>
        <fullName evidence="2">PAAR domain-containing protein</fullName>
    </submittedName>
</protein>
<accession>A0A2P4RG96</accession>
<dbReference type="EMBL" id="CATWFT010000007">
    <property type="protein sequence ID" value="CAJ0725222.1"/>
    <property type="molecule type" value="Genomic_DNA"/>
</dbReference>
<dbReference type="RefSeq" id="WP_015856031.1">
    <property type="nucleotide sequence ID" value="NZ_CATWFT010000007.1"/>
</dbReference>
<organism evidence="2 4">
    <name type="scientific">Ralstonia pickettii</name>
    <name type="common">Burkholderia pickettii</name>
    <dbReference type="NCBI Taxonomy" id="329"/>
    <lineage>
        <taxon>Bacteria</taxon>
        <taxon>Pseudomonadati</taxon>
        <taxon>Pseudomonadota</taxon>
        <taxon>Betaproteobacteria</taxon>
        <taxon>Burkholderiales</taxon>
        <taxon>Burkholderiaceae</taxon>
        <taxon>Ralstonia</taxon>
    </lineage>
</organism>
<proteinExistence type="predicted"/>
<dbReference type="Proteomes" id="UP001199322">
    <property type="component" value="Unassembled WGS sequence"/>
</dbReference>